<dbReference type="Proteomes" id="UP001159363">
    <property type="component" value="Chromosome 5"/>
</dbReference>
<comment type="caution">
    <text evidence="2">The sequence shown here is derived from an EMBL/GenBank/DDBJ whole genome shotgun (WGS) entry which is preliminary data.</text>
</comment>
<accession>A0ABQ9H7N8</accession>
<dbReference type="EMBL" id="JARBHB010000006">
    <property type="protein sequence ID" value="KAJ8880314.1"/>
    <property type="molecule type" value="Genomic_DNA"/>
</dbReference>
<evidence type="ECO:0000256" key="1">
    <source>
        <dbReference type="SAM" id="MobiDB-lite"/>
    </source>
</evidence>
<evidence type="ECO:0000313" key="2">
    <source>
        <dbReference type="EMBL" id="KAJ8880314.1"/>
    </source>
</evidence>
<sequence length="451" mass="50644">MRRRGIWRSPRKPASRLASPGTIPTCENPGVNGPGIEPCSPWWRVSSLTAQPPPPPVTSRFIRKLRGDVLLMNKNVTVGSATSEYIVVEFPTCHTTRLSPRRIRFDFRRGHPRILTCGNRAGRCHWSVDFLRVLSFPPPFHSGAAPYSPRFTIICSQDLDVKSRPNLFTHSLQHATLNSAFSHELNSLIYIWNVELARFIGASVGLAVSKLGSYNGDRVSTSVYQVGIGGKQNENISCFTPGVLYIMNVENVTCRAVGRQQAVHNSCARLQVSQGFRTDVYDGYKITTVEYPLRLRPELEPRNTWPLSGSFGKAMWLVLGVRLLGQVVYQMCAKFPGKLCMLSGQTRHYLTSTHELGVKNNWKRSNKRMRLWGKREHPEVNPAANTMSYKFAIGEKNSLFDPAGNRTRFTLGGGEREIPEINPTTNDIIRHDYHMRKSGLNPDRLGGRQAG</sequence>
<proteinExistence type="predicted"/>
<evidence type="ECO:0000313" key="3">
    <source>
        <dbReference type="Proteomes" id="UP001159363"/>
    </source>
</evidence>
<keyword evidence="3" id="KW-1185">Reference proteome</keyword>
<reference evidence="2 3" key="1">
    <citation type="submission" date="2023-02" db="EMBL/GenBank/DDBJ databases">
        <title>LHISI_Scaffold_Assembly.</title>
        <authorList>
            <person name="Stuart O.P."/>
            <person name="Cleave R."/>
            <person name="Magrath M.J.L."/>
            <person name="Mikheyev A.S."/>
        </authorList>
    </citation>
    <scope>NUCLEOTIDE SEQUENCE [LARGE SCALE GENOMIC DNA]</scope>
    <source>
        <strain evidence="2">Daus_M_001</strain>
        <tissue evidence="2">Leg muscle</tissue>
    </source>
</reference>
<gene>
    <name evidence="2" type="ORF">PR048_016780</name>
</gene>
<protein>
    <submittedName>
        <fullName evidence="2">Uncharacterized protein</fullName>
    </submittedName>
</protein>
<feature type="compositionally biased region" description="Basic residues" evidence="1">
    <location>
        <begin position="1"/>
        <end position="14"/>
    </location>
</feature>
<organism evidence="2 3">
    <name type="scientific">Dryococelus australis</name>
    <dbReference type="NCBI Taxonomy" id="614101"/>
    <lineage>
        <taxon>Eukaryota</taxon>
        <taxon>Metazoa</taxon>
        <taxon>Ecdysozoa</taxon>
        <taxon>Arthropoda</taxon>
        <taxon>Hexapoda</taxon>
        <taxon>Insecta</taxon>
        <taxon>Pterygota</taxon>
        <taxon>Neoptera</taxon>
        <taxon>Polyneoptera</taxon>
        <taxon>Phasmatodea</taxon>
        <taxon>Verophasmatodea</taxon>
        <taxon>Anareolatae</taxon>
        <taxon>Phasmatidae</taxon>
        <taxon>Eurycanthinae</taxon>
        <taxon>Dryococelus</taxon>
    </lineage>
</organism>
<name>A0ABQ9H7N8_9NEOP</name>
<feature type="region of interest" description="Disordered" evidence="1">
    <location>
        <begin position="1"/>
        <end position="31"/>
    </location>
</feature>